<evidence type="ECO:0000256" key="10">
    <source>
        <dbReference type="ARBA" id="ARBA00023201"/>
    </source>
</evidence>
<evidence type="ECO:0000256" key="2">
    <source>
        <dbReference type="ARBA" id="ARBA00005551"/>
    </source>
</evidence>
<feature type="transmembrane region" description="Helical" evidence="11">
    <location>
        <begin position="86"/>
        <end position="109"/>
    </location>
</feature>
<evidence type="ECO:0000256" key="4">
    <source>
        <dbReference type="ARBA" id="ARBA00022449"/>
    </source>
</evidence>
<evidence type="ECO:0000256" key="3">
    <source>
        <dbReference type="ARBA" id="ARBA00022448"/>
    </source>
</evidence>
<feature type="transmembrane region" description="Helical" evidence="11">
    <location>
        <begin position="218"/>
        <end position="233"/>
    </location>
</feature>
<feature type="transmembrane region" description="Helical" evidence="11">
    <location>
        <begin position="55"/>
        <end position="74"/>
    </location>
</feature>
<sequence length="421" mass="45332">MDLMLILRNLAIILVAAKLCGLLARKLKAPQVVGEIIAGLIIGPSLLNLVVKDDFISGMAEIGVILLMFSAGLGTDLKELVKTGPVALLIALSGVAVPLVGGMLVYMGFGFGTPDTRLYEGIFMGTVLAATSVSITVQALKEMGHLKGKVGTTILSAAILDDIIGIILLTVVIGFKSPDVSPVDVCIKTILFFVLAIVLGFALYFLFKWISKHWPHSRRIPIFGLVLCFAAAYCSEEFFGIADITGAYVAGIILCNINDAGYIERKMDISSYMIFGPIFFASIGLQTSFDNFNMQILWFSIALVAVALVTKIIGCGGMAKICKFNMTDSLKIGVGMMNRGEVALIVAQKGLDAGLMDAKFFTAVIILIIVSSILTPILLKVLYAKWPDKKDSVIENERKLAQEGVGATYNISDNDFEHDEK</sequence>
<feature type="domain" description="Cation/H+ exchanger transmembrane" evidence="12">
    <location>
        <begin position="15"/>
        <end position="381"/>
    </location>
</feature>
<gene>
    <name evidence="13" type="ORF">H8R91_11110</name>
</gene>
<dbReference type="EMBL" id="JACOPS010000006">
    <property type="protein sequence ID" value="MBC5729059.1"/>
    <property type="molecule type" value="Genomic_DNA"/>
</dbReference>
<name>A0ABR7HNE0_9FIRM</name>
<comment type="subcellular location">
    <subcellularLocation>
        <location evidence="1">Membrane</location>
        <topology evidence="1">Multi-pass membrane protein</topology>
    </subcellularLocation>
</comment>
<dbReference type="Proteomes" id="UP000636755">
    <property type="component" value="Unassembled WGS sequence"/>
</dbReference>
<dbReference type="InterPro" id="IPR038770">
    <property type="entry name" value="Na+/solute_symporter_sf"/>
</dbReference>
<evidence type="ECO:0000256" key="1">
    <source>
        <dbReference type="ARBA" id="ARBA00004141"/>
    </source>
</evidence>
<dbReference type="Pfam" id="PF00999">
    <property type="entry name" value="Na_H_Exchanger"/>
    <property type="match status" value="1"/>
</dbReference>
<evidence type="ECO:0000259" key="12">
    <source>
        <dbReference type="Pfam" id="PF00999"/>
    </source>
</evidence>
<feature type="transmembrane region" description="Helical" evidence="11">
    <location>
        <begin position="152"/>
        <end position="175"/>
    </location>
</feature>
<reference evidence="13 14" key="1">
    <citation type="submission" date="2020-08" db="EMBL/GenBank/DDBJ databases">
        <title>Genome public.</title>
        <authorList>
            <person name="Liu C."/>
            <person name="Sun Q."/>
        </authorList>
    </citation>
    <scope>NUCLEOTIDE SEQUENCE [LARGE SCALE GENOMIC DNA]</scope>
    <source>
        <strain evidence="13 14">NSJ-71</strain>
    </source>
</reference>
<keyword evidence="14" id="KW-1185">Reference proteome</keyword>
<keyword evidence="7" id="KW-0915">Sodium</keyword>
<evidence type="ECO:0000256" key="6">
    <source>
        <dbReference type="ARBA" id="ARBA00022989"/>
    </source>
</evidence>
<dbReference type="Gene3D" id="1.20.1530.20">
    <property type="match status" value="1"/>
</dbReference>
<feature type="transmembrane region" description="Helical" evidence="11">
    <location>
        <begin position="295"/>
        <end position="318"/>
    </location>
</feature>
<organism evidence="13 14">
    <name type="scientific">Ruminococcus intestinalis</name>
    <dbReference type="NCBI Taxonomy" id="2763066"/>
    <lineage>
        <taxon>Bacteria</taxon>
        <taxon>Bacillati</taxon>
        <taxon>Bacillota</taxon>
        <taxon>Clostridia</taxon>
        <taxon>Eubacteriales</taxon>
        <taxon>Oscillospiraceae</taxon>
        <taxon>Ruminococcus</taxon>
    </lineage>
</organism>
<evidence type="ECO:0000256" key="8">
    <source>
        <dbReference type="ARBA" id="ARBA00023065"/>
    </source>
</evidence>
<accession>A0ABR7HNE0</accession>
<evidence type="ECO:0000256" key="9">
    <source>
        <dbReference type="ARBA" id="ARBA00023136"/>
    </source>
</evidence>
<feature type="transmembrane region" description="Helical" evidence="11">
    <location>
        <begin position="187"/>
        <end position="206"/>
    </location>
</feature>
<keyword evidence="10" id="KW-0739">Sodium transport</keyword>
<dbReference type="RefSeq" id="WP_186936286.1">
    <property type="nucleotide sequence ID" value="NZ_JACOPS010000006.1"/>
</dbReference>
<comment type="similarity">
    <text evidence="2">Belongs to the monovalent cation:proton antiporter 2 (CPA2) transporter (TC 2.A.37) family.</text>
</comment>
<feature type="transmembrane region" description="Helical" evidence="11">
    <location>
        <begin position="121"/>
        <end position="140"/>
    </location>
</feature>
<evidence type="ECO:0000313" key="14">
    <source>
        <dbReference type="Proteomes" id="UP000636755"/>
    </source>
</evidence>
<protein>
    <submittedName>
        <fullName evidence="13">Cation:proton antiporter</fullName>
    </submittedName>
</protein>
<keyword evidence="9 11" id="KW-0472">Membrane</keyword>
<feature type="transmembrane region" description="Helical" evidence="11">
    <location>
        <begin position="269"/>
        <end position="289"/>
    </location>
</feature>
<comment type="caution">
    <text evidence="13">The sequence shown here is derived from an EMBL/GenBank/DDBJ whole genome shotgun (WGS) entry which is preliminary data.</text>
</comment>
<evidence type="ECO:0000256" key="11">
    <source>
        <dbReference type="SAM" id="Phobius"/>
    </source>
</evidence>
<feature type="transmembrane region" description="Helical" evidence="11">
    <location>
        <begin position="360"/>
        <end position="383"/>
    </location>
</feature>
<dbReference type="InterPro" id="IPR006153">
    <property type="entry name" value="Cation/H_exchanger_TM"/>
</dbReference>
<feature type="transmembrane region" description="Helical" evidence="11">
    <location>
        <begin position="32"/>
        <end position="49"/>
    </location>
</feature>
<dbReference type="PANTHER" id="PTHR43562:SF3">
    <property type="entry name" value="SODIUM ION_PROTON EXCHANGER (EUROFUNG)"/>
    <property type="match status" value="1"/>
</dbReference>
<keyword evidence="6 11" id="KW-1133">Transmembrane helix</keyword>
<evidence type="ECO:0000313" key="13">
    <source>
        <dbReference type="EMBL" id="MBC5729059.1"/>
    </source>
</evidence>
<keyword evidence="5 11" id="KW-0812">Transmembrane</keyword>
<proteinExistence type="inferred from homology"/>
<keyword evidence="4" id="KW-0050">Antiport</keyword>
<evidence type="ECO:0000256" key="7">
    <source>
        <dbReference type="ARBA" id="ARBA00023053"/>
    </source>
</evidence>
<keyword evidence="8" id="KW-0406">Ion transport</keyword>
<keyword evidence="3" id="KW-0813">Transport</keyword>
<feature type="transmembrane region" description="Helical" evidence="11">
    <location>
        <begin position="6"/>
        <end position="25"/>
    </location>
</feature>
<evidence type="ECO:0000256" key="5">
    <source>
        <dbReference type="ARBA" id="ARBA00022692"/>
    </source>
</evidence>
<dbReference type="PANTHER" id="PTHR43562">
    <property type="entry name" value="NAPA-TYPE SODIUM/HYDROGEN ANTIPORTER"/>
    <property type="match status" value="1"/>
</dbReference>